<evidence type="ECO:0000259" key="1">
    <source>
        <dbReference type="Pfam" id="PF00266"/>
    </source>
</evidence>
<dbReference type="eggNOG" id="arCOG00065">
    <property type="taxonomic scope" value="Archaea"/>
</dbReference>
<reference evidence="3 4" key="2">
    <citation type="journal article" date="2013" name="PLoS ONE">
        <title>INDIGO - INtegrated Data Warehouse of MIcrobial GenOmes with Examples from the Red Sea Extremophiles.</title>
        <authorList>
            <person name="Alam I."/>
            <person name="Antunes A."/>
            <person name="Kamau A.A."/>
            <person name="Ba Alawi W."/>
            <person name="Kalkatawi M."/>
            <person name="Stingl U."/>
            <person name="Bajic V.B."/>
        </authorList>
    </citation>
    <scope>NUCLEOTIDE SEQUENCE [LARGE SCALE GENOMIC DNA]</scope>
    <source>
        <strain evidence="3 4">SARL4B</strain>
    </source>
</reference>
<dbReference type="PANTHER" id="PTHR43586">
    <property type="entry name" value="CYSTEINE DESULFURASE"/>
    <property type="match status" value="1"/>
</dbReference>
<dbReference type="GO" id="GO:0031071">
    <property type="term" value="F:cysteine desulfurase activity"/>
    <property type="evidence" value="ECO:0007669"/>
    <property type="project" value="UniProtKB-EC"/>
</dbReference>
<evidence type="ECO:0000313" key="2">
    <source>
        <dbReference type="EMBL" id="CCQ32824.1"/>
    </source>
</evidence>
<dbReference type="Pfam" id="PF00266">
    <property type="entry name" value="Aminotran_5"/>
    <property type="match status" value="1"/>
</dbReference>
<name>F7PP07_9EURY</name>
<dbReference type="EC" id="2.8.1.7" evidence="2 3"/>
<sequence>MDLDALRDDIPVLDEVAYLNTGASSPAPRSVVEATTDWIEYHNFEAPTDEGIYPHAWDSYEAARETIAPFLGVPPETIALTGSTVHGINLIVSSIDWQPGDVVVRTDLEHPAGTLPFDRMADLHGIDVRTLETTDGRIDLDELRTAVEDARLLAMSSVTWSHGTRLPVEEAVDIAHDAGARVLIDAVQSPGQRPVDFESWGADFVAGSGHKWLLGPWGAGFLYVAPDAIDALTPRQIGYRSVEDPSASPFEYKPGAARFELGTASPAPHVGLAAAIDLLESIGMETVQTRIERLTDRLKDGLGDRLMSPREYESGLVTFAADDPEATVERLADAGVVVRSLPFPEAVRASVHGFNTAADIDRLLDGL</sequence>
<feature type="domain" description="Aminotransferase class V" evidence="1">
    <location>
        <begin position="18"/>
        <end position="363"/>
    </location>
</feature>
<proteinExistence type="predicted"/>
<dbReference type="PANTHER" id="PTHR43586:SF15">
    <property type="entry name" value="BLR3095 PROTEIN"/>
    <property type="match status" value="1"/>
</dbReference>
<dbReference type="HOGENOM" id="CLU_003433_2_1_2"/>
<dbReference type="InterPro" id="IPR015421">
    <property type="entry name" value="PyrdxlP-dep_Trfase_major"/>
</dbReference>
<dbReference type="GeneID" id="23797984"/>
<dbReference type="OrthoDB" id="9577at2157"/>
<dbReference type="EMBL" id="AFNT02000006">
    <property type="protein sequence ID" value="ERJ07205.1"/>
    <property type="molecule type" value="Genomic_DNA"/>
</dbReference>
<evidence type="ECO:0000313" key="5">
    <source>
        <dbReference type="Proteomes" id="UP000015381"/>
    </source>
</evidence>
<gene>
    <name evidence="3" type="ORF">HLRTI_000814</name>
    <name evidence="2" type="ORF">HTIA_0683</name>
</gene>
<dbReference type="Gene3D" id="3.40.640.10">
    <property type="entry name" value="Type I PLP-dependent aspartate aminotransferase-like (Major domain)"/>
    <property type="match status" value="1"/>
</dbReference>
<dbReference type="InterPro" id="IPR015424">
    <property type="entry name" value="PyrdxlP-dep_Trfase"/>
</dbReference>
<dbReference type="SUPFAM" id="SSF53383">
    <property type="entry name" value="PLP-dependent transferases"/>
    <property type="match status" value="1"/>
</dbReference>
<dbReference type="Gene3D" id="3.90.1150.10">
    <property type="entry name" value="Aspartate Aminotransferase, domain 1"/>
    <property type="match status" value="1"/>
</dbReference>
<dbReference type="InterPro" id="IPR000192">
    <property type="entry name" value="Aminotrans_V_dom"/>
</dbReference>
<organism evidence="3 4">
    <name type="scientific">Halorhabdus tiamatea SARL4B</name>
    <dbReference type="NCBI Taxonomy" id="1033806"/>
    <lineage>
        <taxon>Archaea</taxon>
        <taxon>Methanobacteriati</taxon>
        <taxon>Methanobacteriota</taxon>
        <taxon>Stenosarchaea group</taxon>
        <taxon>Halobacteria</taxon>
        <taxon>Halobacteriales</taxon>
        <taxon>Haloarculaceae</taxon>
        <taxon>Halorhabdus</taxon>
    </lineage>
</organism>
<reference evidence="2 5" key="3">
    <citation type="journal article" date="2014" name="Environ. Microbiol.">
        <title>Halorhabdus tiamatea: proteogenomics and glycosidase activity measurements identify the first cultivated euryarchaeon from a deep-sea anoxic brine lake as potential polysaccharide degrader.</title>
        <authorList>
            <person name="Werner J."/>
            <person name="Ferrer M."/>
            <person name="Michel G."/>
            <person name="Mann A.J."/>
            <person name="Huang S."/>
            <person name="Juarez S."/>
            <person name="Ciordia S."/>
            <person name="Albar J.P."/>
            <person name="Alcaide M."/>
            <person name="La Cono V."/>
            <person name="Yakimov M.M."/>
            <person name="Antunes A."/>
            <person name="Taborda M."/>
            <person name="Da Costa M.S."/>
            <person name="Amann R.I."/>
            <person name="Gloeckner F.O."/>
            <person name="Golyshina O.V."/>
            <person name="Golyshin P.N."/>
            <person name="Teeling H."/>
        </authorList>
    </citation>
    <scope>NUCLEOTIDE SEQUENCE [LARGE SCALE GENOMIC DNA]</scope>
    <source>
        <strain evidence="5">SARL4B</strain>
        <strain evidence="2">Type strain: SARL4B</strain>
    </source>
</reference>
<dbReference type="RefSeq" id="WP_008527844.1">
    <property type="nucleotide sequence ID" value="NC_021921.1"/>
</dbReference>
<protein>
    <submittedName>
        <fullName evidence="2 3">Cysteine desulfurase</fullName>
        <ecNumber evidence="2 3">2.8.1.7</ecNumber>
    </submittedName>
</protein>
<reference evidence="3 4" key="1">
    <citation type="journal article" date="2011" name="J. Bacteriol.">
        <title>Genome sequence of Halorhabdus tiamatea, the first archaeon isolated from a deep-sea anoxic brine lake.</title>
        <authorList>
            <person name="Antunes A."/>
            <person name="Alam I."/>
            <person name="Bajic V.B."/>
            <person name="Stingl U."/>
        </authorList>
    </citation>
    <scope>NUCLEOTIDE SEQUENCE [LARGE SCALE GENOMIC DNA]</scope>
    <source>
        <strain evidence="3 4">SARL4B</strain>
    </source>
</reference>
<dbReference type="Proteomes" id="UP000015381">
    <property type="component" value="Chromosome I"/>
</dbReference>
<dbReference type="EMBL" id="HF571520">
    <property type="protein sequence ID" value="CCQ32824.1"/>
    <property type="molecule type" value="Genomic_DNA"/>
</dbReference>
<accession>F7PP07</accession>
<dbReference type="Proteomes" id="UP000003861">
    <property type="component" value="Unassembled WGS sequence"/>
</dbReference>
<keyword evidence="5" id="KW-1185">Reference proteome</keyword>
<evidence type="ECO:0000313" key="3">
    <source>
        <dbReference type="EMBL" id="ERJ07205.1"/>
    </source>
</evidence>
<dbReference type="AlphaFoldDB" id="F7PP07"/>
<dbReference type="InterPro" id="IPR015422">
    <property type="entry name" value="PyrdxlP-dep_Trfase_small"/>
</dbReference>
<dbReference type="KEGG" id="hti:HTIA_0683"/>
<dbReference type="STRING" id="1033806.HTIA_0683"/>
<evidence type="ECO:0000313" key="4">
    <source>
        <dbReference type="Proteomes" id="UP000003861"/>
    </source>
</evidence>
<dbReference type="PATRIC" id="fig|1033806.12.peg.677"/>
<keyword evidence="3" id="KW-0808">Transferase</keyword>